<evidence type="ECO:0000313" key="3">
    <source>
        <dbReference type="Proteomes" id="UP000192276"/>
    </source>
</evidence>
<proteinExistence type="predicted"/>
<dbReference type="RefSeq" id="WP_081169617.1">
    <property type="nucleotide sequence ID" value="NZ_LWBP01000210.1"/>
</dbReference>
<dbReference type="InterPro" id="IPR008969">
    <property type="entry name" value="CarboxyPept-like_regulatory"/>
</dbReference>
<evidence type="ECO:0008006" key="4">
    <source>
        <dbReference type="Google" id="ProtNLM"/>
    </source>
</evidence>
<sequence length="137" mass="15066">MRGKKSYLLLAALLPLSLLTKANGDNGNRKSTEPAIQGCVADASTKKPVQGVTISISTTKGQEKKEFTTDASGNFKIPQMPVGEVIIVLEKKGYKTTRREGIVIREGVSLKVNFDITNIKLEEENDVFHPFLRMMEG</sequence>
<keyword evidence="1" id="KW-0732">Signal</keyword>
<dbReference type="EMBL" id="LWBP01000210">
    <property type="protein sequence ID" value="OQP53731.1"/>
    <property type="molecule type" value="Genomic_DNA"/>
</dbReference>
<dbReference type="Pfam" id="PF13620">
    <property type="entry name" value="CarboxypepD_reg"/>
    <property type="match status" value="1"/>
</dbReference>
<evidence type="ECO:0000313" key="2">
    <source>
        <dbReference type="EMBL" id="OQP53731.1"/>
    </source>
</evidence>
<dbReference type="OrthoDB" id="668623at2"/>
<dbReference type="AlphaFoldDB" id="A0A1V9F657"/>
<comment type="caution">
    <text evidence="2">The sequence shown here is derived from an EMBL/GenBank/DDBJ whole genome shotgun (WGS) entry which is preliminary data.</text>
</comment>
<accession>A0A1V9F657</accession>
<gene>
    <name evidence="2" type="ORF">A4R26_07125</name>
</gene>
<feature type="signal peptide" evidence="1">
    <location>
        <begin position="1"/>
        <end position="22"/>
    </location>
</feature>
<name>A0A1V9F657_9BACT</name>
<keyword evidence="3" id="KW-1185">Reference proteome</keyword>
<evidence type="ECO:0000256" key="1">
    <source>
        <dbReference type="SAM" id="SignalP"/>
    </source>
</evidence>
<dbReference type="Gene3D" id="2.60.40.1120">
    <property type="entry name" value="Carboxypeptidase-like, regulatory domain"/>
    <property type="match status" value="1"/>
</dbReference>
<feature type="chain" id="PRO_5010705037" description="Carboxypeptidase regulatory-like domain-containing protein" evidence="1">
    <location>
        <begin position="23"/>
        <end position="137"/>
    </location>
</feature>
<protein>
    <recommendedName>
        <fullName evidence="4">Carboxypeptidase regulatory-like domain-containing protein</fullName>
    </recommendedName>
</protein>
<dbReference type="Proteomes" id="UP000192276">
    <property type="component" value="Unassembled WGS sequence"/>
</dbReference>
<dbReference type="SUPFAM" id="SSF49464">
    <property type="entry name" value="Carboxypeptidase regulatory domain-like"/>
    <property type="match status" value="1"/>
</dbReference>
<reference evidence="3" key="1">
    <citation type="submission" date="2016-04" db="EMBL/GenBank/DDBJ databases">
        <authorList>
            <person name="Chen L."/>
            <person name="Zhuang W."/>
            <person name="Wang G."/>
        </authorList>
    </citation>
    <scope>NUCLEOTIDE SEQUENCE [LARGE SCALE GENOMIC DNA]</scope>
    <source>
        <strain evidence="3">208</strain>
    </source>
</reference>
<organism evidence="2 3">
    <name type="scientific">Niastella populi</name>
    <dbReference type="NCBI Taxonomy" id="550983"/>
    <lineage>
        <taxon>Bacteria</taxon>
        <taxon>Pseudomonadati</taxon>
        <taxon>Bacteroidota</taxon>
        <taxon>Chitinophagia</taxon>
        <taxon>Chitinophagales</taxon>
        <taxon>Chitinophagaceae</taxon>
        <taxon>Niastella</taxon>
    </lineage>
</organism>